<evidence type="ECO:0000313" key="3">
    <source>
        <dbReference type="Proteomes" id="UP001151516"/>
    </source>
</evidence>
<feature type="region of interest" description="Disordered" evidence="1">
    <location>
        <begin position="319"/>
        <end position="340"/>
    </location>
</feature>
<keyword evidence="3" id="KW-1185">Reference proteome</keyword>
<sequence>MFRDVYASSSAGQQLPQKRQRSHHHSRDSSPERPLQYAKPSAGGCDDNNVSGGDDDFPDEHSASGGVILSPEDLARMSPTSRRRYQSRMSSARHRERQHKRIISTTEEVERLERCIKTLEMSITSLHRQPLPHHNAAADWRSNRPSGGDIGDAHLASSNPAAVSSPAHPHHHVAAGEIPGSRYHGDSAAQPSTRSYYGVFSETSSLSRQDRDFALTGESPPTPRSDELAHKLTLTLAKDDIAAPMSSDALAAVLARRGSSGQYAEFDFEQMLALIRSLKGELTRLQQCALHMRGMKHELARIVSTFTQCSHPRRRTSIPHLSLEAPHSKSEPLPPMSAVSSDRSMYGGFGSNAAAPRGAAPSQLVIIPQPPTQTAATSPSGPPDSASSALSRIAISSLVGAADVASVYHKDGLKNGLDRHI</sequence>
<protein>
    <recommendedName>
        <fullName evidence="4">BZIP domain-containing protein</fullName>
    </recommendedName>
</protein>
<dbReference type="OrthoDB" id="5537561at2759"/>
<dbReference type="Proteomes" id="UP001151516">
    <property type="component" value="Unassembled WGS sequence"/>
</dbReference>
<dbReference type="InterPro" id="IPR046347">
    <property type="entry name" value="bZIP_sf"/>
</dbReference>
<evidence type="ECO:0000256" key="1">
    <source>
        <dbReference type="SAM" id="MobiDB-lite"/>
    </source>
</evidence>
<reference evidence="2" key="1">
    <citation type="submission" date="2022-07" db="EMBL/GenBank/DDBJ databases">
        <title>Phylogenomic reconstructions and comparative analyses of Kickxellomycotina fungi.</title>
        <authorList>
            <person name="Reynolds N.K."/>
            <person name="Stajich J.E."/>
            <person name="Barry K."/>
            <person name="Grigoriev I.V."/>
            <person name="Crous P."/>
            <person name="Smith M.E."/>
        </authorList>
    </citation>
    <scope>NUCLEOTIDE SEQUENCE</scope>
    <source>
        <strain evidence="2">CBS 109367</strain>
    </source>
</reference>
<evidence type="ECO:0000313" key="2">
    <source>
        <dbReference type="EMBL" id="KAJ2684868.1"/>
    </source>
</evidence>
<dbReference type="GO" id="GO:0003700">
    <property type="term" value="F:DNA-binding transcription factor activity"/>
    <property type="evidence" value="ECO:0007669"/>
    <property type="project" value="InterPro"/>
</dbReference>
<evidence type="ECO:0008006" key="4">
    <source>
        <dbReference type="Google" id="ProtNLM"/>
    </source>
</evidence>
<feature type="compositionally biased region" description="Polar residues" evidence="1">
    <location>
        <begin position="7"/>
        <end position="17"/>
    </location>
</feature>
<feature type="region of interest" description="Disordered" evidence="1">
    <location>
        <begin position="1"/>
        <end position="98"/>
    </location>
</feature>
<name>A0A9W8GGX6_9FUNG</name>
<dbReference type="AlphaFoldDB" id="A0A9W8GGX6"/>
<dbReference type="EMBL" id="JANBTX010000183">
    <property type="protein sequence ID" value="KAJ2684868.1"/>
    <property type="molecule type" value="Genomic_DNA"/>
</dbReference>
<comment type="caution">
    <text evidence="2">The sequence shown here is derived from an EMBL/GenBank/DDBJ whole genome shotgun (WGS) entry which is preliminary data.</text>
</comment>
<gene>
    <name evidence="2" type="ORF">IWW39_004641</name>
</gene>
<dbReference type="CDD" id="cd14686">
    <property type="entry name" value="bZIP"/>
    <property type="match status" value="1"/>
</dbReference>
<accession>A0A9W8GGX6</accession>
<feature type="compositionally biased region" description="Basic residues" evidence="1">
    <location>
        <begin position="81"/>
        <end position="98"/>
    </location>
</feature>
<dbReference type="SUPFAM" id="SSF57959">
    <property type="entry name" value="Leucine zipper domain"/>
    <property type="match status" value="1"/>
</dbReference>
<organism evidence="2 3">
    <name type="scientific">Coemansia spiralis</name>
    <dbReference type="NCBI Taxonomy" id="417178"/>
    <lineage>
        <taxon>Eukaryota</taxon>
        <taxon>Fungi</taxon>
        <taxon>Fungi incertae sedis</taxon>
        <taxon>Zoopagomycota</taxon>
        <taxon>Kickxellomycotina</taxon>
        <taxon>Kickxellomycetes</taxon>
        <taxon>Kickxellales</taxon>
        <taxon>Kickxellaceae</taxon>
        <taxon>Coemansia</taxon>
    </lineage>
</organism>
<feature type="compositionally biased region" description="Low complexity" evidence="1">
    <location>
        <begin position="156"/>
        <end position="167"/>
    </location>
</feature>
<feature type="region of interest" description="Disordered" evidence="1">
    <location>
        <begin position="135"/>
        <end position="190"/>
    </location>
</feature>
<proteinExistence type="predicted"/>